<evidence type="ECO:0000313" key="1">
    <source>
        <dbReference type="EMBL" id="MBZ9777734.1"/>
    </source>
</evidence>
<dbReference type="Proteomes" id="UP001199314">
    <property type="component" value="Unassembled WGS sequence"/>
</dbReference>
<dbReference type="EMBL" id="JAIQZE010000001">
    <property type="protein sequence ID" value="MBZ9777734.1"/>
    <property type="molecule type" value="Genomic_DNA"/>
</dbReference>
<gene>
    <name evidence="1" type="ORF">LB452_02260</name>
</gene>
<proteinExistence type="predicted"/>
<comment type="caution">
    <text evidence="1">The sequence shown here is derived from an EMBL/GenBank/DDBJ whole genome shotgun (WGS) entry which is preliminary data.</text>
</comment>
<accession>A0ABS7XFK6</accession>
<sequence>MKPKITDISQLAFSKTYTDYLTWRFQERVELIKGRIYKISPAPRLFIKELKVLPTYSYRNF</sequence>
<keyword evidence="2" id="KW-1185">Reference proteome</keyword>
<dbReference type="RefSeq" id="WP_224460096.1">
    <property type="nucleotide sequence ID" value="NZ_JAIQZE010000001.1"/>
</dbReference>
<protein>
    <submittedName>
        <fullName evidence="1">Uncharacterized protein</fullName>
    </submittedName>
</protein>
<evidence type="ECO:0000313" key="2">
    <source>
        <dbReference type="Proteomes" id="UP001199314"/>
    </source>
</evidence>
<name>A0ABS7XFK6_9FLAO</name>
<reference evidence="2" key="1">
    <citation type="submission" date="2023-07" db="EMBL/GenBank/DDBJ databases">
        <title>Novel species isolated from saline lakes on Tibetan Plateau.</title>
        <authorList>
            <person name="Lu H."/>
        </authorList>
    </citation>
    <scope>NUCLEOTIDE SEQUENCE [LARGE SCALE GENOMIC DNA]</scope>
    <source>
        <strain evidence="2">CAK8W</strain>
    </source>
</reference>
<organism evidence="1 2">
    <name type="scientific">Psychroflexus longus</name>
    <dbReference type="NCBI Taxonomy" id="2873596"/>
    <lineage>
        <taxon>Bacteria</taxon>
        <taxon>Pseudomonadati</taxon>
        <taxon>Bacteroidota</taxon>
        <taxon>Flavobacteriia</taxon>
        <taxon>Flavobacteriales</taxon>
        <taxon>Flavobacteriaceae</taxon>
        <taxon>Psychroflexus</taxon>
    </lineage>
</organism>